<organism evidence="1 2">
    <name type="scientific">Fodinibius halophilus</name>
    <dbReference type="NCBI Taxonomy" id="1736908"/>
    <lineage>
        <taxon>Bacteria</taxon>
        <taxon>Pseudomonadati</taxon>
        <taxon>Balneolota</taxon>
        <taxon>Balneolia</taxon>
        <taxon>Balneolales</taxon>
        <taxon>Balneolaceae</taxon>
        <taxon>Fodinibius</taxon>
    </lineage>
</organism>
<dbReference type="Proteomes" id="UP000479132">
    <property type="component" value="Unassembled WGS sequence"/>
</dbReference>
<comment type="caution">
    <text evidence="1">The sequence shown here is derived from an EMBL/GenBank/DDBJ whole genome shotgun (WGS) entry which is preliminary data.</text>
</comment>
<name>A0A6M1TET0_9BACT</name>
<keyword evidence="2" id="KW-1185">Reference proteome</keyword>
<accession>A0A6M1TET0</accession>
<sequence length="161" mass="17643">MMKDKNIEIMKEHIVYKLFVITLVSLFLTGCLNDLFEQKKLTFEDDPKLEFRPQDDTYSEDEGEIEVLVQLIGSQREKDLSVGFSVNSDTTTAVAGTHYELKTTSPVTIPAGSSSTTVTIDLNGTSLAGGEFKILGLTIDSGGEVEPAENLKSYVLTIEGE</sequence>
<dbReference type="Gene3D" id="2.60.40.2030">
    <property type="match status" value="1"/>
</dbReference>
<dbReference type="PROSITE" id="PS51257">
    <property type="entry name" value="PROKAR_LIPOPROTEIN"/>
    <property type="match status" value="1"/>
</dbReference>
<proteinExistence type="predicted"/>
<evidence type="ECO:0000313" key="2">
    <source>
        <dbReference type="Proteomes" id="UP000479132"/>
    </source>
</evidence>
<dbReference type="InterPro" id="IPR038081">
    <property type="entry name" value="CalX-like_sf"/>
</dbReference>
<dbReference type="AlphaFoldDB" id="A0A6M1TET0"/>
<evidence type="ECO:0000313" key="1">
    <source>
        <dbReference type="EMBL" id="NGP89254.1"/>
    </source>
</evidence>
<gene>
    <name evidence="1" type="ORF">G3569_12915</name>
</gene>
<dbReference type="EMBL" id="JAALLS010000017">
    <property type="protein sequence ID" value="NGP89254.1"/>
    <property type="molecule type" value="Genomic_DNA"/>
</dbReference>
<dbReference type="RefSeq" id="WP_165269799.1">
    <property type="nucleotide sequence ID" value="NZ_JAALLS010000017.1"/>
</dbReference>
<dbReference type="SUPFAM" id="SSF141072">
    <property type="entry name" value="CalX-like"/>
    <property type="match status" value="1"/>
</dbReference>
<protein>
    <submittedName>
        <fullName evidence="1">DUF1735 domain-containing protein</fullName>
    </submittedName>
</protein>
<reference evidence="1 2" key="1">
    <citation type="submission" date="2020-02" db="EMBL/GenBank/DDBJ databases">
        <title>Aliifodinibius halophilus 2W32, complete genome.</title>
        <authorList>
            <person name="Li Y."/>
            <person name="Wu S."/>
        </authorList>
    </citation>
    <scope>NUCLEOTIDE SEQUENCE [LARGE SCALE GENOMIC DNA]</scope>
    <source>
        <strain evidence="1 2">2W32</strain>
    </source>
</reference>